<dbReference type="InterPro" id="IPR035439">
    <property type="entry name" value="UPF0145_dom_sf"/>
</dbReference>
<comment type="caution">
    <text evidence="3">The sequence shown here is derived from an EMBL/GenBank/DDBJ whole genome shotgun (WGS) entry which is preliminary data.</text>
</comment>
<keyword evidence="4" id="KW-1185">Reference proteome</keyword>
<evidence type="ECO:0000313" key="4">
    <source>
        <dbReference type="Proteomes" id="UP001342314"/>
    </source>
</evidence>
<feature type="region of interest" description="Disordered" evidence="2">
    <location>
        <begin position="1"/>
        <end position="27"/>
    </location>
</feature>
<dbReference type="Proteomes" id="UP001342314">
    <property type="component" value="Unassembled WGS sequence"/>
</dbReference>
<organism evidence="3 4">
    <name type="scientific">Rhodotorula paludigena</name>
    <dbReference type="NCBI Taxonomy" id="86838"/>
    <lineage>
        <taxon>Eukaryota</taxon>
        <taxon>Fungi</taxon>
        <taxon>Dikarya</taxon>
        <taxon>Basidiomycota</taxon>
        <taxon>Pucciniomycotina</taxon>
        <taxon>Microbotryomycetes</taxon>
        <taxon>Sporidiobolales</taxon>
        <taxon>Sporidiobolaceae</taxon>
        <taxon>Rhodotorula</taxon>
    </lineage>
</organism>
<keyword evidence="1" id="KW-0175">Coiled coil</keyword>
<accession>A0AAV5GQ24</accession>
<name>A0AAV5GQ24_9BASI</name>
<dbReference type="EMBL" id="BQKY01000010">
    <property type="protein sequence ID" value="GJN91994.1"/>
    <property type="molecule type" value="Genomic_DNA"/>
</dbReference>
<evidence type="ECO:0000313" key="3">
    <source>
        <dbReference type="EMBL" id="GJN91994.1"/>
    </source>
</evidence>
<proteinExistence type="predicted"/>
<gene>
    <name evidence="3" type="ORF">Rhopal_005022-T1</name>
</gene>
<protein>
    <submittedName>
        <fullName evidence="3">Uncharacterized protein</fullName>
    </submittedName>
</protein>
<reference evidence="3 4" key="1">
    <citation type="submission" date="2021-12" db="EMBL/GenBank/DDBJ databases">
        <title>High titer production of polyol ester of fatty acids by Rhodotorula paludigena BS15 towards product separation-free biomass refinery.</title>
        <authorList>
            <person name="Mano J."/>
            <person name="Ono H."/>
            <person name="Tanaka T."/>
            <person name="Naito K."/>
            <person name="Sushida H."/>
            <person name="Ike M."/>
            <person name="Tokuyasu K."/>
            <person name="Kitaoka M."/>
        </authorList>
    </citation>
    <scope>NUCLEOTIDE SEQUENCE [LARGE SCALE GENOMIC DNA]</scope>
    <source>
        <strain evidence="3 4">BS15</strain>
    </source>
</reference>
<evidence type="ECO:0000256" key="1">
    <source>
        <dbReference type="SAM" id="Coils"/>
    </source>
</evidence>
<dbReference type="SUPFAM" id="SSF117782">
    <property type="entry name" value="YbjQ-like"/>
    <property type="match status" value="1"/>
</dbReference>
<feature type="coiled-coil region" evidence="1">
    <location>
        <begin position="170"/>
        <end position="197"/>
    </location>
</feature>
<evidence type="ECO:0000256" key="2">
    <source>
        <dbReference type="SAM" id="MobiDB-lite"/>
    </source>
</evidence>
<dbReference type="AlphaFoldDB" id="A0AAV5GQ24"/>
<sequence length="471" mass="48194">MYGGSASSGGRWSLGAKTYRAPTEGERIREAQDRLAREAERRKLHEIKHEERHIRKQQRLQREAAAVNARAVGFEMGAAGRPFVGGMGGVGPGALVPRSPRGLVPPSPRALMPGSPRGLGGLGIPVSPRVRSASFSGGFGSPMLGGGRGGAAVAMERSRLQAERLALEDQRRREAELARLRAQRERLELEAARRQRNTSAIRAERAALAAANERILASPRLSPGLAPLGYPGGTTLRRTHSWSGALPGLGGVRHSPQIVPVPVPVAVPSPRLGTLGGVGGGGGFHAASPGRVRVSPRLGMSPSPRVVNYNTFNVSPRIGGMPYGAGGVGVGGFGGLGALDDLAPGGGTMVDPPLFGDSMGFDGMGAMGAGGVAGMPGAFGAQSAMDFVVTDEAMVPGRTVVQDLGIVEGLSSSTAGGAATALLSEDDKLNLAIADLTAQAQARGANAVLQVETGADVMGEILVRGRAAVLA</sequence>